<gene>
    <name evidence="1" type="ORF">BDY19DRAFT_132119</name>
</gene>
<organism evidence="1 2">
    <name type="scientific">Irpex rosettiformis</name>
    <dbReference type="NCBI Taxonomy" id="378272"/>
    <lineage>
        <taxon>Eukaryota</taxon>
        <taxon>Fungi</taxon>
        <taxon>Dikarya</taxon>
        <taxon>Basidiomycota</taxon>
        <taxon>Agaricomycotina</taxon>
        <taxon>Agaricomycetes</taxon>
        <taxon>Polyporales</taxon>
        <taxon>Irpicaceae</taxon>
        <taxon>Irpex</taxon>
    </lineage>
</organism>
<evidence type="ECO:0000313" key="2">
    <source>
        <dbReference type="Proteomes" id="UP001055072"/>
    </source>
</evidence>
<dbReference type="Proteomes" id="UP001055072">
    <property type="component" value="Unassembled WGS sequence"/>
</dbReference>
<protein>
    <submittedName>
        <fullName evidence="1">Uncharacterized protein</fullName>
    </submittedName>
</protein>
<sequence length="301" mass="33639">MDQASIEAHRQAIDVSRSRIAALCFLVWDVLITTDQEIQHIWLTPFQPLKLLYFFARYYSVIVLIVLNVGVLSCHGWILVEAVSAILLEISIEILLMLRIYAMYTGNKITIRTLLPAFVAQITIMIVSLAISLPRIMTSPGCEQTDFPVTIIAYSITSIVFEGFLFGLAMFRYWTAHNQGWEKVSLFQLLVRDNMWTFLIIFIANLTNTVLFTLAPTTFANMGFPFLLAIFGSTGPRLVLNVRQAHAKKTKSIAAESISSLSVSLPLIAYSPIAVFDPDTPRPVSSTTESSRLLGSPMRVV</sequence>
<evidence type="ECO:0000313" key="1">
    <source>
        <dbReference type="EMBL" id="KAI0089218.1"/>
    </source>
</evidence>
<dbReference type="EMBL" id="MU274911">
    <property type="protein sequence ID" value="KAI0089218.1"/>
    <property type="molecule type" value="Genomic_DNA"/>
</dbReference>
<reference evidence="1" key="1">
    <citation type="journal article" date="2021" name="Environ. Microbiol.">
        <title>Gene family expansions and transcriptome signatures uncover fungal adaptations to wood decay.</title>
        <authorList>
            <person name="Hage H."/>
            <person name="Miyauchi S."/>
            <person name="Viragh M."/>
            <person name="Drula E."/>
            <person name="Min B."/>
            <person name="Chaduli D."/>
            <person name="Navarro D."/>
            <person name="Favel A."/>
            <person name="Norest M."/>
            <person name="Lesage-Meessen L."/>
            <person name="Balint B."/>
            <person name="Merenyi Z."/>
            <person name="de Eugenio L."/>
            <person name="Morin E."/>
            <person name="Martinez A.T."/>
            <person name="Baldrian P."/>
            <person name="Stursova M."/>
            <person name="Martinez M.J."/>
            <person name="Novotny C."/>
            <person name="Magnuson J.K."/>
            <person name="Spatafora J.W."/>
            <person name="Maurice S."/>
            <person name="Pangilinan J."/>
            <person name="Andreopoulos W."/>
            <person name="LaButti K."/>
            <person name="Hundley H."/>
            <person name="Na H."/>
            <person name="Kuo A."/>
            <person name="Barry K."/>
            <person name="Lipzen A."/>
            <person name="Henrissat B."/>
            <person name="Riley R."/>
            <person name="Ahrendt S."/>
            <person name="Nagy L.G."/>
            <person name="Grigoriev I.V."/>
            <person name="Martin F."/>
            <person name="Rosso M.N."/>
        </authorList>
    </citation>
    <scope>NUCLEOTIDE SEQUENCE</scope>
    <source>
        <strain evidence="1">CBS 384.51</strain>
    </source>
</reference>
<accession>A0ACB8U4D7</accession>
<name>A0ACB8U4D7_9APHY</name>
<keyword evidence="2" id="KW-1185">Reference proteome</keyword>
<comment type="caution">
    <text evidence="1">The sequence shown here is derived from an EMBL/GenBank/DDBJ whole genome shotgun (WGS) entry which is preliminary data.</text>
</comment>
<proteinExistence type="predicted"/>